<gene>
    <name evidence="1" type="ORF">M569_10147</name>
</gene>
<accession>S8CCE4</accession>
<dbReference type="AlphaFoldDB" id="S8CCE4"/>
<comment type="caution">
    <text evidence="1">The sequence shown here is derived from an EMBL/GenBank/DDBJ whole genome shotgun (WGS) entry which is preliminary data.</text>
</comment>
<keyword evidence="2" id="KW-1185">Reference proteome</keyword>
<evidence type="ECO:0000313" key="1">
    <source>
        <dbReference type="EMBL" id="EPS64634.1"/>
    </source>
</evidence>
<dbReference type="EMBL" id="AUSU01004696">
    <property type="protein sequence ID" value="EPS64634.1"/>
    <property type="molecule type" value="Genomic_DNA"/>
</dbReference>
<dbReference type="Proteomes" id="UP000015453">
    <property type="component" value="Unassembled WGS sequence"/>
</dbReference>
<dbReference type="PANTHER" id="PTHR47073">
    <property type="entry name" value="PROTEIN ANTI-SILENCING 1"/>
    <property type="match status" value="1"/>
</dbReference>
<organism evidence="1 2">
    <name type="scientific">Genlisea aurea</name>
    <dbReference type="NCBI Taxonomy" id="192259"/>
    <lineage>
        <taxon>Eukaryota</taxon>
        <taxon>Viridiplantae</taxon>
        <taxon>Streptophyta</taxon>
        <taxon>Embryophyta</taxon>
        <taxon>Tracheophyta</taxon>
        <taxon>Spermatophyta</taxon>
        <taxon>Magnoliopsida</taxon>
        <taxon>eudicotyledons</taxon>
        <taxon>Gunneridae</taxon>
        <taxon>Pentapetalae</taxon>
        <taxon>asterids</taxon>
        <taxon>lamiids</taxon>
        <taxon>Lamiales</taxon>
        <taxon>Lentibulariaceae</taxon>
        <taxon>Genlisea</taxon>
    </lineage>
</organism>
<reference evidence="1 2" key="1">
    <citation type="journal article" date="2013" name="BMC Genomics">
        <title>The miniature genome of a carnivorous plant Genlisea aurea contains a low number of genes and short non-coding sequences.</title>
        <authorList>
            <person name="Leushkin E.V."/>
            <person name="Sutormin R.A."/>
            <person name="Nabieva E.R."/>
            <person name="Penin A.A."/>
            <person name="Kondrashov A.S."/>
            <person name="Logacheva M.D."/>
        </authorList>
    </citation>
    <scope>NUCLEOTIDE SEQUENCE [LARGE SCALE GENOMIC DNA]</scope>
</reference>
<proteinExistence type="predicted"/>
<sequence>MESNLIGSKSGYSRNMHCEREAVSTSHCAQSNTIEYEMAMSWCLLQSKYDKCLEELWKQQRSELEKLTIKVK</sequence>
<evidence type="ECO:0000313" key="2">
    <source>
        <dbReference type="Proteomes" id="UP000015453"/>
    </source>
</evidence>
<name>S8CCE4_9LAMI</name>
<protein>
    <submittedName>
        <fullName evidence="1">Uncharacterized protein</fullName>
    </submittedName>
</protein>
<dbReference type="OrthoDB" id="1896853at2759"/>
<dbReference type="PANTHER" id="PTHR47073:SF2">
    <property type="entry name" value="PROTEIN ANTI-SILENCING 1"/>
    <property type="match status" value="1"/>
</dbReference>
<dbReference type="GO" id="GO:0003723">
    <property type="term" value="F:RNA binding"/>
    <property type="evidence" value="ECO:0007669"/>
    <property type="project" value="TreeGrafter"/>
</dbReference>
<dbReference type="Gene3D" id="6.10.250.1170">
    <property type="match status" value="1"/>
</dbReference>